<protein>
    <submittedName>
        <fullName evidence="4">Response regulator</fullName>
    </submittedName>
</protein>
<evidence type="ECO:0000313" key="4">
    <source>
        <dbReference type="EMBL" id="ARP93810.1"/>
    </source>
</evidence>
<dbReference type="EMBL" id="CP021111">
    <property type="protein sequence ID" value="ARP93810.1"/>
    <property type="molecule type" value="Genomic_DNA"/>
</dbReference>
<feature type="modified residue" description="4-aspartylphosphate" evidence="2">
    <location>
        <position position="59"/>
    </location>
</feature>
<accession>A0A1W6Z9H9</accession>
<dbReference type="STRING" id="463040.CAL15_05070"/>
<dbReference type="PROSITE" id="PS50110">
    <property type="entry name" value="RESPONSE_REGULATORY"/>
    <property type="match status" value="1"/>
</dbReference>
<dbReference type="Gene3D" id="3.40.50.2300">
    <property type="match status" value="1"/>
</dbReference>
<evidence type="ECO:0000313" key="5">
    <source>
        <dbReference type="Proteomes" id="UP000194161"/>
    </source>
</evidence>
<keyword evidence="5" id="KW-1185">Reference proteome</keyword>
<dbReference type="SMART" id="SM00448">
    <property type="entry name" value="REC"/>
    <property type="match status" value="1"/>
</dbReference>
<dbReference type="RefSeq" id="WP_086077583.1">
    <property type="nucleotide sequence ID" value="NZ_CP021111.1"/>
</dbReference>
<evidence type="ECO:0000256" key="1">
    <source>
        <dbReference type="ARBA" id="ARBA00022553"/>
    </source>
</evidence>
<evidence type="ECO:0000256" key="2">
    <source>
        <dbReference type="PROSITE-ProRule" id="PRU00169"/>
    </source>
</evidence>
<dbReference type="KEGG" id="bgm:CAL15_05070"/>
<dbReference type="InterPro" id="IPR011006">
    <property type="entry name" value="CheY-like_superfamily"/>
</dbReference>
<dbReference type="PANTHER" id="PTHR44591:SF25">
    <property type="entry name" value="CHEMOTAXIS TWO-COMPONENT RESPONSE REGULATOR"/>
    <property type="match status" value="1"/>
</dbReference>
<keyword evidence="1 2" id="KW-0597">Phosphoprotein</keyword>
<feature type="domain" description="Response regulatory" evidence="3">
    <location>
        <begin position="7"/>
        <end position="122"/>
    </location>
</feature>
<gene>
    <name evidence="4" type="ORF">CAL15_05070</name>
</gene>
<evidence type="ECO:0000259" key="3">
    <source>
        <dbReference type="PROSITE" id="PS50110"/>
    </source>
</evidence>
<dbReference type="OrthoDB" id="9802186at2"/>
<dbReference type="GO" id="GO:0000160">
    <property type="term" value="P:phosphorelay signal transduction system"/>
    <property type="evidence" value="ECO:0007669"/>
    <property type="project" value="InterPro"/>
</dbReference>
<organism evidence="4 5">
    <name type="scientific">Bordetella genomosp. 13</name>
    <dbReference type="NCBI Taxonomy" id="463040"/>
    <lineage>
        <taxon>Bacteria</taxon>
        <taxon>Pseudomonadati</taxon>
        <taxon>Pseudomonadota</taxon>
        <taxon>Betaproteobacteria</taxon>
        <taxon>Burkholderiales</taxon>
        <taxon>Alcaligenaceae</taxon>
        <taxon>Bordetella</taxon>
    </lineage>
</organism>
<dbReference type="SUPFAM" id="SSF52172">
    <property type="entry name" value="CheY-like"/>
    <property type="match status" value="1"/>
</dbReference>
<dbReference type="AlphaFoldDB" id="A0A1W6Z9H9"/>
<dbReference type="Proteomes" id="UP000194161">
    <property type="component" value="Chromosome"/>
</dbReference>
<dbReference type="PANTHER" id="PTHR44591">
    <property type="entry name" value="STRESS RESPONSE REGULATOR PROTEIN 1"/>
    <property type="match status" value="1"/>
</dbReference>
<sequence length="127" mass="13933">MNQWMPYVAVVDDDDSVGRAIKRLLRANGLAAQTFATGKEFLRMFDSTPSHRPACIVLDVQLPDLNGLEVQQRLAGSRAQVIFITAHEGEDISERAMEAGAVAYFRKPFDDVAFIEAVRAAIAPAGR</sequence>
<proteinExistence type="predicted"/>
<name>A0A1W6Z9H9_9BORD</name>
<dbReference type="InterPro" id="IPR050595">
    <property type="entry name" value="Bact_response_regulator"/>
</dbReference>
<reference evidence="4 5" key="1">
    <citation type="submission" date="2017-05" db="EMBL/GenBank/DDBJ databases">
        <title>Complete and WGS of Bordetella genogroups.</title>
        <authorList>
            <person name="Spilker T."/>
            <person name="LiPuma J."/>
        </authorList>
    </citation>
    <scope>NUCLEOTIDE SEQUENCE [LARGE SCALE GENOMIC DNA]</scope>
    <source>
        <strain evidence="4 5">AU7206</strain>
    </source>
</reference>
<dbReference type="InterPro" id="IPR001789">
    <property type="entry name" value="Sig_transdc_resp-reg_receiver"/>
</dbReference>
<dbReference type="Pfam" id="PF00072">
    <property type="entry name" value="Response_reg"/>
    <property type="match status" value="1"/>
</dbReference>